<protein>
    <submittedName>
        <fullName evidence="1">Uncharacterized protein</fullName>
    </submittedName>
</protein>
<comment type="caution">
    <text evidence="1">The sequence shown here is derived from an EMBL/GenBank/DDBJ whole genome shotgun (WGS) entry which is preliminary data.</text>
</comment>
<proteinExistence type="predicted"/>
<dbReference type="EMBL" id="JAWHQM010000022">
    <property type="protein sequence ID" value="KAK5632009.1"/>
    <property type="molecule type" value="Genomic_DNA"/>
</dbReference>
<evidence type="ECO:0000313" key="1">
    <source>
        <dbReference type="EMBL" id="KAK5632009.1"/>
    </source>
</evidence>
<accession>A0AAN7UVT2</accession>
<sequence>MKKKPECTWGRVSQNCECISKLATRYIIDSKTKLVVVMFESLAHETRGCLITALSHVLYQCGGGTLTRTEELRKEEFCEWKHGKGQETRLKGSD</sequence>
<dbReference type="Proteomes" id="UP001305414">
    <property type="component" value="Unassembled WGS sequence"/>
</dbReference>
<organism evidence="1 2">
    <name type="scientific">Xylaria bambusicola</name>
    <dbReference type="NCBI Taxonomy" id="326684"/>
    <lineage>
        <taxon>Eukaryota</taxon>
        <taxon>Fungi</taxon>
        <taxon>Dikarya</taxon>
        <taxon>Ascomycota</taxon>
        <taxon>Pezizomycotina</taxon>
        <taxon>Sordariomycetes</taxon>
        <taxon>Xylariomycetidae</taxon>
        <taxon>Xylariales</taxon>
        <taxon>Xylariaceae</taxon>
        <taxon>Xylaria</taxon>
    </lineage>
</organism>
<evidence type="ECO:0000313" key="2">
    <source>
        <dbReference type="Proteomes" id="UP001305414"/>
    </source>
</evidence>
<dbReference type="AlphaFoldDB" id="A0AAN7UVT2"/>
<keyword evidence="2" id="KW-1185">Reference proteome</keyword>
<reference evidence="1 2" key="1">
    <citation type="submission" date="2023-10" db="EMBL/GenBank/DDBJ databases">
        <title>Draft genome sequence of Xylaria bambusicola isolate GMP-LS, the root and basal stem rot pathogen of sugarcane in Indonesia.</title>
        <authorList>
            <person name="Selvaraj P."/>
            <person name="Muralishankar V."/>
            <person name="Muruganantham S."/>
            <person name="Sp S."/>
            <person name="Haryani S."/>
            <person name="Lau K.J.X."/>
            <person name="Naqvi N.I."/>
        </authorList>
    </citation>
    <scope>NUCLEOTIDE SEQUENCE [LARGE SCALE GENOMIC DNA]</scope>
    <source>
        <strain evidence="1">GMP-LS</strain>
    </source>
</reference>
<gene>
    <name evidence="1" type="ORF">RRF57_007723</name>
</gene>
<name>A0AAN7UVT2_9PEZI</name>